<dbReference type="EMBL" id="CP112932">
    <property type="protein sequence ID" value="WPY00387.1"/>
    <property type="molecule type" value="Genomic_DNA"/>
</dbReference>
<evidence type="ECO:0000313" key="2">
    <source>
        <dbReference type="Proteomes" id="UP001326613"/>
    </source>
</evidence>
<organism evidence="1 2">
    <name type="scientific">Candidatus Trichorickettsia mobilis</name>
    <dbReference type="NCBI Taxonomy" id="1346319"/>
    <lineage>
        <taxon>Bacteria</taxon>
        <taxon>Pseudomonadati</taxon>
        <taxon>Pseudomonadota</taxon>
        <taxon>Alphaproteobacteria</taxon>
        <taxon>Rickettsiales</taxon>
        <taxon>Rickettsiaceae</taxon>
        <taxon>Rickettsieae</taxon>
        <taxon>Candidatus Trichorickettsia</taxon>
    </lineage>
</organism>
<accession>A0ABZ0UTH2</accession>
<dbReference type="RefSeq" id="WP_323738461.1">
    <property type="nucleotide sequence ID" value="NZ_CP112932.1"/>
</dbReference>
<name>A0ABZ0UTH2_9RICK</name>
<proteinExistence type="predicted"/>
<reference evidence="1 2" key="1">
    <citation type="submission" date="2022-10" db="EMBL/GenBank/DDBJ databases">
        <title>Host association and intracellularity evolved multiple times independently in the Rickettsiales.</title>
        <authorList>
            <person name="Castelli M."/>
            <person name="Nardi T."/>
            <person name="Gammuto L."/>
            <person name="Bellinzona G."/>
            <person name="Sabaneyeva E."/>
            <person name="Potekhin A."/>
            <person name="Serra V."/>
            <person name="Petroni G."/>
            <person name="Sassera D."/>
        </authorList>
    </citation>
    <scope>NUCLEOTIDE SEQUENCE [LARGE SCALE GENOMIC DNA]</scope>
    <source>
        <strain evidence="1 2">Kr 154-4</strain>
    </source>
</reference>
<sequence>MKKQYQEMQEDNQEHNKQLDVEFVTRLFDDKYTAQDVKELVNSLSKEEFYQMLTGPGFFLYAGPVVPKGREVAPVTLDLDKVNEPVRIGIYNITLTEEVMVQLITGEATKLKIDIKDDVVRHAVFTPINQLGGPTHKVTLIEPAHSYVPNSKLSEVLKCCAKFEITEIPILPEMWSHLKDNARYDSMISGKRPSNYEQQVNQAKLSNKAGLSIEILKQSINNDEFVQLFTHAPAKEFKNFVKAHKTELVEFVKTRNDGYLDEIAGLLPFNKVAVSLFEHLGMMGYQVKAGTGFLQPYTINNWLNHNIDQIPDLPKKLSSLLKELRGQEVVFEPEQVQYMKTWLTPSTVKILFDVKSKFTKAIKIFVESGYKLLAPSVEEAKNAWKESVIAEQILPKIKDMIVYRKLLFVDKTIADKKVVEFKQYLTEELQKVAQNPQNLLAKDKQVLDILEINPGNMKLNQENIEEISEQASKKLQKVAGAFVKASNDFSSFVNQAAFMKKLGSILKYKTTAYTNDNKLLSFFDYAEQLPFAKAMQTKMIKANKEFVDYKLQEGLIEHHWIELGGELQQIEQI</sequence>
<gene>
    <name evidence="1" type="ORF">Trichorick_00260</name>
</gene>
<evidence type="ECO:0000313" key="1">
    <source>
        <dbReference type="EMBL" id="WPY00387.1"/>
    </source>
</evidence>
<keyword evidence="2" id="KW-1185">Reference proteome</keyword>
<dbReference type="Proteomes" id="UP001326613">
    <property type="component" value="Chromosome"/>
</dbReference>
<protein>
    <submittedName>
        <fullName evidence="1">Uncharacterized protein</fullName>
    </submittedName>
</protein>